<keyword evidence="2" id="KW-1185">Reference proteome</keyword>
<reference evidence="1 2" key="1">
    <citation type="submission" date="2020-08" db="EMBL/GenBank/DDBJ databases">
        <title>Genomic Encyclopedia of Type Strains, Phase IV (KMG-V): Genome sequencing to study the core and pangenomes of soil and plant-associated prokaryotes.</title>
        <authorList>
            <person name="Whitman W."/>
        </authorList>
    </citation>
    <scope>NUCLEOTIDE SEQUENCE [LARGE SCALE GENOMIC DNA]</scope>
    <source>
        <strain evidence="1 2">M8UP14</strain>
    </source>
</reference>
<organism evidence="1 2">
    <name type="scientific">Granulicella aggregans</name>
    <dbReference type="NCBI Taxonomy" id="474949"/>
    <lineage>
        <taxon>Bacteria</taxon>
        <taxon>Pseudomonadati</taxon>
        <taxon>Acidobacteriota</taxon>
        <taxon>Terriglobia</taxon>
        <taxon>Terriglobales</taxon>
        <taxon>Acidobacteriaceae</taxon>
        <taxon>Granulicella</taxon>
    </lineage>
</organism>
<evidence type="ECO:0000313" key="2">
    <source>
        <dbReference type="Proteomes" id="UP000540989"/>
    </source>
</evidence>
<dbReference type="Proteomes" id="UP000540989">
    <property type="component" value="Unassembled WGS sequence"/>
</dbReference>
<gene>
    <name evidence="1" type="ORF">HDF16_003382</name>
</gene>
<accession>A0A7W8E451</accession>
<protein>
    <submittedName>
        <fullName evidence="1">Tetratricopeptide (TPR) repeat protein</fullName>
    </submittedName>
</protein>
<evidence type="ECO:0000313" key="1">
    <source>
        <dbReference type="EMBL" id="MBB5058668.1"/>
    </source>
</evidence>
<dbReference type="RefSeq" id="WP_184218656.1">
    <property type="nucleotide sequence ID" value="NZ_JACHIP010000004.1"/>
</dbReference>
<name>A0A7W8E451_9BACT</name>
<comment type="caution">
    <text evidence="1">The sequence shown here is derived from an EMBL/GenBank/DDBJ whole genome shotgun (WGS) entry which is preliminary data.</text>
</comment>
<proteinExistence type="predicted"/>
<sequence>MSQYRKTAIVRLVLPSGDSGQSLPLTTDRAYGVFVTIDGKDSPAGYFRSPINDDQWRDFRNKLSSCNTVRPSVNDPAADDLAFRNAMAIQDLGTALFVALSGLNKETAAFLSPDGGVARRLVIQTQRTELHLLPWGAMCDGDGKLLASRDLSIVQSWDDFSDAQTVTKSRLTLTRVQGPGTPNATANAVTQVLTQSGVIDMVNAQTLAAATDVLTEALTGPDILHVEAHGDDTTHQVGGVSSTRFAQQYGQPRMAMLWSCFSGAANSWGDSPALWLHRDGAAMVLSFQAELHVLDAASISQGFYGEVFGPAASRDPETALVHARGTKFTEAFQNACWASMTVYLRSPLDLSALPLNGPRVPTSQWDFAALASPPPTPPAVAATETALPPPSFSYSTPQAQSSISVALGDVAAAGAQDSAGEQPAATATVDDDPWVAVEKQICTMQPGSWKQMAEPPVLADPAAQIPLWVAAGWRGNVIRLDGSVDPISREVLSDLGLLKSLPANINAAEKLVWFFGKIARFGAPLIVWTNSEPLHIEFLKTIAPSPALTFLLLIGPAPEETLPGLVDQNRLDDARAFCETLPADTVSDEVLSAAYYACVRGVQPEQAKQYLNRLTSFQEWLLLTGNLYSRDDKNAMTLAELLEFGSRFVSGDPTTTRQMEFSLLRKPEDFYRLAMNQPTATSSLRETARGKHELGYLLQEQGQAGTAEAFYRLAIADLGACDDASEGAAHDSRWYFAMSAVLRDLADLLSERADRLDEALALLQRAMTIQAFRGMSLQLAYSETTAARIALTGCHHTLAIDHALRAANRMEECVNWSGWGKALGILFDSLAETRETARMISLANLANEKIRATNLSKGNMEKLERTFKFEKAKAHWIAGELTEARDELEDIHRETDENEKGVMDREIDRLLTFLRVARPAVESVPRSVQAPRARKTI</sequence>
<dbReference type="EMBL" id="JACHIP010000004">
    <property type="protein sequence ID" value="MBB5058668.1"/>
    <property type="molecule type" value="Genomic_DNA"/>
</dbReference>
<dbReference type="AlphaFoldDB" id="A0A7W8E451"/>